<keyword evidence="4" id="KW-1185">Reference proteome</keyword>
<evidence type="ECO:0000259" key="2">
    <source>
        <dbReference type="SMART" id="SM00849"/>
    </source>
</evidence>
<dbReference type="Proteomes" id="UP001145069">
    <property type="component" value="Unassembled WGS sequence"/>
</dbReference>
<dbReference type="CDD" id="cd07731">
    <property type="entry name" value="ComA-like_MBL-fold"/>
    <property type="match status" value="1"/>
</dbReference>
<dbReference type="InterPro" id="IPR036866">
    <property type="entry name" value="RibonucZ/Hydroxyglut_hydro"/>
</dbReference>
<gene>
    <name evidence="3" type="ORF">NC799_14910</name>
</gene>
<dbReference type="RefSeq" id="WP_272447242.1">
    <property type="nucleotide sequence ID" value="NZ_JAMQKC010000021.1"/>
</dbReference>
<feature type="chain" id="PRO_5040901569" evidence="1">
    <location>
        <begin position="24"/>
        <end position="293"/>
    </location>
</feature>
<accession>A0A9X4AG05</accession>
<name>A0A9X4AG05_9BACI</name>
<dbReference type="PANTHER" id="PTHR30619">
    <property type="entry name" value="DNA INTERNALIZATION/COMPETENCE PROTEIN COMEC/REC2"/>
    <property type="match status" value="1"/>
</dbReference>
<dbReference type="EMBL" id="JAMQKC010000021">
    <property type="protein sequence ID" value="MDC3418179.1"/>
    <property type="molecule type" value="Genomic_DNA"/>
</dbReference>
<sequence>MKRVILLICSLFVVILPNQLVQADKMGKLDSNAPHMKVHFIDVGQGDSILIELPNRKTVLIDGGPPKAGRKVVDYLKKENIKQLDLIVATHPDIDHIGGLIPVLATFEVNKLVDSGKLYYTNTYLDYLKVIEQHNIPVTIAKSNETIKLAENIRLKMLNHTSNFSSNNEASISLALRYKDMDFLFMGDVEQKQEKAIADLYNVEAEFLKVAHHGSATSSSYQFLQEVRPERAILSYAKDNPYGHPVRDVVDRLLEVGTTIYSTAKLGNIVVTTDGEAYMIETTGRDRLIYNIS</sequence>
<protein>
    <submittedName>
        <fullName evidence="3">MBL fold metallo-hydrolase</fullName>
    </submittedName>
</protein>
<evidence type="ECO:0000313" key="3">
    <source>
        <dbReference type="EMBL" id="MDC3418179.1"/>
    </source>
</evidence>
<dbReference type="SUPFAM" id="SSF56281">
    <property type="entry name" value="Metallo-hydrolase/oxidoreductase"/>
    <property type="match status" value="1"/>
</dbReference>
<dbReference type="InterPro" id="IPR001279">
    <property type="entry name" value="Metallo-B-lactamas"/>
</dbReference>
<dbReference type="Gene3D" id="3.60.15.10">
    <property type="entry name" value="Ribonuclease Z/Hydroxyacylglutathione hydrolase-like"/>
    <property type="match status" value="1"/>
</dbReference>
<reference evidence="3" key="1">
    <citation type="submission" date="2022-06" db="EMBL/GenBank/DDBJ databases">
        <title>Aquibacillus sp. a new bacterium isolated from soil saline samples.</title>
        <authorList>
            <person name="Galisteo C."/>
            <person name="De La Haba R."/>
            <person name="Sanchez-Porro C."/>
            <person name="Ventosa A."/>
        </authorList>
    </citation>
    <scope>NUCLEOTIDE SEQUENCE</scope>
    <source>
        <strain evidence="3">3ASR75-54</strain>
    </source>
</reference>
<feature type="signal peptide" evidence="1">
    <location>
        <begin position="1"/>
        <end position="23"/>
    </location>
</feature>
<keyword evidence="1" id="KW-0732">Signal</keyword>
<evidence type="ECO:0000313" key="4">
    <source>
        <dbReference type="Proteomes" id="UP001145069"/>
    </source>
</evidence>
<feature type="domain" description="Metallo-beta-lactamase" evidence="2">
    <location>
        <begin position="45"/>
        <end position="238"/>
    </location>
</feature>
<proteinExistence type="predicted"/>
<evidence type="ECO:0000256" key="1">
    <source>
        <dbReference type="SAM" id="SignalP"/>
    </source>
</evidence>
<dbReference type="AlphaFoldDB" id="A0A9X4AG05"/>
<dbReference type="Pfam" id="PF00753">
    <property type="entry name" value="Lactamase_B"/>
    <property type="match status" value="1"/>
</dbReference>
<organism evidence="3 4">
    <name type="scientific">Aquibacillus salsiterrae</name>
    <dbReference type="NCBI Taxonomy" id="2950439"/>
    <lineage>
        <taxon>Bacteria</taxon>
        <taxon>Bacillati</taxon>
        <taxon>Bacillota</taxon>
        <taxon>Bacilli</taxon>
        <taxon>Bacillales</taxon>
        <taxon>Bacillaceae</taxon>
        <taxon>Aquibacillus</taxon>
    </lineage>
</organism>
<dbReference type="PANTHER" id="PTHR30619:SF7">
    <property type="entry name" value="BETA-LACTAMASE DOMAIN PROTEIN"/>
    <property type="match status" value="1"/>
</dbReference>
<dbReference type="SMART" id="SM00849">
    <property type="entry name" value="Lactamase_B"/>
    <property type="match status" value="1"/>
</dbReference>
<dbReference type="InterPro" id="IPR035681">
    <property type="entry name" value="ComA-like_MBL"/>
</dbReference>
<comment type="caution">
    <text evidence="3">The sequence shown here is derived from an EMBL/GenBank/DDBJ whole genome shotgun (WGS) entry which is preliminary data.</text>
</comment>
<dbReference type="InterPro" id="IPR052159">
    <property type="entry name" value="Competence_DNA_uptake"/>
</dbReference>